<organism evidence="1 2">
    <name type="scientific">Parageobacillus toebii</name>
    <dbReference type="NCBI Taxonomy" id="153151"/>
    <lineage>
        <taxon>Bacteria</taxon>
        <taxon>Bacillati</taxon>
        <taxon>Bacillota</taxon>
        <taxon>Bacilli</taxon>
        <taxon>Bacillales</taxon>
        <taxon>Anoxybacillaceae</taxon>
        <taxon>Parageobacillus</taxon>
    </lineage>
</organism>
<dbReference type="AlphaFoldDB" id="A0A150MJZ2"/>
<evidence type="ECO:0000313" key="2">
    <source>
        <dbReference type="Proteomes" id="UP000075324"/>
    </source>
</evidence>
<protein>
    <submittedName>
        <fullName evidence="1">Uncharacterized protein</fullName>
    </submittedName>
</protein>
<gene>
    <name evidence="1" type="ORF">B4110_0658</name>
</gene>
<dbReference type="EMBL" id="LQYW01000149">
    <property type="protein sequence ID" value="KYD24649.1"/>
    <property type="molecule type" value="Genomic_DNA"/>
</dbReference>
<accession>A0A150MJZ2</accession>
<proteinExistence type="predicted"/>
<comment type="caution">
    <text evidence="1">The sequence shown here is derived from an EMBL/GenBank/DDBJ whole genome shotgun (WGS) entry which is preliminary data.</text>
</comment>
<sequence>MLQNNFSNSTSPMLFCQFDATYEGRQIFAAYGRKAFFILKI</sequence>
<name>A0A150MJZ2_9BACL</name>
<evidence type="ECO:0000313" key="1">
    <source>
        <dbReference type="EMBL" id="KYD24649.1"/>
    </source>
</evidence>
<dbReference type="Proteomes" id="UP000075324">
    <property type="component" value="Unassembled WGS sequence"/>
</dbReference>
<reference evidence="1 2" key="1">
    <citation type="submission" date="2016-01" db="EMBL/GenBank/DDBJ databases">
        <title>Draft Genome Sequences of Seven Thermophilic Sporeformers Isolated from Foods.</title>
        <authorList>
            <person name="Berendsen E.M."/>
            <person name="Wells-Bennik M.H."/>
            <person name="Krawcyk A.O."/>
            <person name="De Jong A."/>
            <person name="Holsappel S."/>
            <person name="Eijlander R.T."/>
            <person name="Kuipers O.P."/>
        </authorList>
    </citation>
    <scope>NUCLEOTIDE SEQUENCE [LARGE SCALE GENOMIC DNA]</scope>
    <source>
        <strain evidence="1 2">B4110</strain>
    </source>
</reference>